<evidence type="ECO:0008006" key="6">
    <source>
        <dbReference type="Google" id="ProtNLM"/>
    </source>
</evidence>
<dbReference type="InterPro" id="IPR022712">
    <property type="entry name" value="Beta_Casp"/>
</dbReference>
<protein>
    <recommendedName>
        <fullName evidence="6">MBL fold hydrolase</fullName>
    </recommendedName>
</protein>
<evidence type="ECO:0000313" key="5">
    <source>
        <dbReference type="Proteomes" id="UP000176422"/>
    </source>
</evidence>
<reference evidence="4 5" key="1">
    <citation type="journal article" date="2016" name="Nat. Commun.">
        <title>Thousands of microbial genomes shed light on interconnected biogeochemical processes in an aquifer system.</title>
        <authorList>
            <person name="Anantharaman K."/>
            <person name="Brown C.T."/>
            <person name="Hug L.A."/>
            <person name="Sharon I."/>
            <person name="Castelle C.J."/>
            <person name="Probst A.J."/>
            <person name="Thomas B.C."/>
            <person name="Singh A."/>
            <person name="Wilkins M.J."/>
            <person name="Karaoz U."/>
            <person name="Brodie E.L."/>
            <person name="Williams K.H."/>
            <person name="Hubbard S.S."/>
            <person name="Banfield J.F."/>
        </authorList>
    </citation>
    <scope>NUCLEOTIDE SEQUENCE [LARGE SCALE GENOMIC DNA]</scope>
</reference>
<accession>A0A1F8DXG0</accession>
<sequence length="453" mass="50892">MEITFFGASEEVTGSNYLLETPNTKILIDCGLLQGGRFVNPENYEPFPFDVKGIDAAFITHAHIDHTGKIPKLYKEGFRGRIYSTSPTKDFAEQLLVDSEHLLYRDAMEQGKPPIYDLNDITGALKQWQGVSYHEKIHVKDFEIEFFDAGHILGSAVIVVTEKETGKRIAFSGDLGNQPAPLVKDTEELSDIDYLLVESTYGDRIHDNPGTRRDRLEDVIEDAMRLNGVLLIPAFAMERTQELLYEMDELVENGRVPGAPVYVDSPLAIKLTAIYKKYSQDPMYFDEEAIERAKKGMELFDFPRLRFTLTTEQSKSINDAPMPKIIIAGSGMSNGGRILHHELRYLSNPNTTILFIGYQAKGTLGRAILDGAPVVRILGEEVPVRCKMATISGYSAHADQPLLLKWIHPMRQSLKKVFIVHGDIDQMTPFAQKIRDEFALDAVIPIKGMKVTL</sequence>
<evidence type="ECO:0000256" key="1">
    <source>
        <dbReference type="ARBA" id="ARBA00022801"/>
    </source>
</evidence>
<dbReference type="InterPro" id="IPR001279">
    <property type="entry name" value="Metallo-B-lactamas"/>
</dbReference>
<dbReference type="SMART" id="SM01027">
    <property type="entry name" value="Beta-Casp"/>
    <property type="match status" value="1"/>
</dbReference>
<dbReference type="CDD" id="cd16295">
    <property type="entry name" value="TTHA0252-CPSF-like_MBL-fold"/>
    <property type="match status" value="1"/>
</dbReference>
<evidence type="ECO:0000259" key="3">
    <source>
        <dbReference type="SMART" id="SM01027"/>
    </source>
</evidence>
<dbReference type="GO" id="GO:0016787">
    <property type="term" value="F:hydrolase activity"/>
    <property type="evidence" value="ECO:0007669"/>
    <property type="project" value="UniProtKB-KW"/>
</dbReference>
<dbReference type="Pfam" id="PF12706">
    <property type="entry name" value="Lactamase_B_2"/>
    <property type="match status" value="1"/>
</dbReference>
<dbReference type="SMART" id="SM00849">
    <property type="entry name" value="Lactamase_B"/>
    <property type="match status" value="1"/>
</dbReference>
<proteinExistence type="predicted"/>
<evidence type="ECO:0000313" key="4">
    <source>
        <dbReference type="EMBL" id="OGM92475.1"/>
    </source>
</evidence>
<dbReference type="InterPro" id="IPR011108">
    <property type="entry name" value="RMMBL"/>
</dbReference>
<dbReference type="Proteomes" id="UP000176422">
    <property type="component" value="Unassembled WGS sequence"/>
</dbReference>
<feature type="domain" description="Metallo-beta-lactamase" evidence="2">
    <location>
        <begin position="13"/>
        <end position="235"/>
    </location>
</feature>
<dbReference type="GO" id="GO:0004521">
    <property type="term" value="F:RNA endonuclease activity"/>
    <property type="evidence" value="ECO:0007669"/>
    <property type="project" value="TreeGrafter"/>
</dbReference>
<dbReference type="SUPFAM" id="SSF56281">
    <property type="entry name" value="Metallo-hydrolase/oxidoreductase"/>
    <property type="match status" value="1"/>
</dbReference>
<dbReference type="PANTHER" id="PTHR11203:SF37">
    <property type="entry name" value="INTEGRATOR COMPLEX SUBUNIT 11"/>
    <property type="match status" value="1"/>
</dbReference>
<dbReference type="STRING" id="1802559.A2372_00305"/>
<dbReference type="PANTHER" id="PTHR11203">
    <property type="entry name" value="CLEAVAGE AND POLYADENYLATION SPECIFICITY FACTOR FAMILY MEMBER"/>
    <property type="match status" value="1"/>
</dbReference>
<evidence type="ECO:0000259" key="2">
    <source>
        <dbReference type="SMART" id="SM00849"/>
    </source>
</evidence>
<dbReference type="EMBL" id="MGIT01000006">
    <property type="protein sequence ID" value="OGM92475.1"/>
    <property type="molecule type" value="Genomic_DNA"/>
</dbReference>
<name>A0A1F8DXG0_9BACT</name>
<organism evidence="4 5">
    <name type="scientific">Candidatus Wolfebacteria bacterium RIFOXYB1_FULL_54_12</name>
    <dbReference type="NCBI Taxonomy" id="1802559"/>
    <lineage>
        <taxon>Bacteria</taxon>
        <taxon>Candidatus Wolfeibacteriota</taxon>
    </lineage>
</organism>
<dbReference type="AlphaFoldDB" id="A0A1F8DXG0"/>
<dbReference type="InterPro" id="IPR036866">
    <property type="entry name" value="RibonucZ/Hydroxyglut_hydro"/>
</dbReference>
<dbReference type="Gene3D" id="3.40.50.10890">
    <property type="match status" value="1"/>
</dbReference>
<comment type="caution">
    <text evidence="4">The sequence shown here is derived from an EMBL/GenBank/DDBJ whole genome shotgun (WGS) entry which is preliminary data.</text>
</comment>
<dbReference type="Pfam" id="PF10996">
    <property type="entry name" value="Beta-Casp"/>
    <property type="match status" value="1"/>
</dbReference>
<dbReference type="Gene3D" id="3.60.15.10">
    <property type="entry name" value="Ribonuclease Z/Hydroxyacylglutathione hydrolase-like"/>
    <property type="match status" value="1"/>
</dbReference>
<dbReference type="Pfam" id="PF07521">
    <property type="entry name" value="RMMBL"/>
    <property type="match status" value="1"/>
</dbReference>
<feature type="domain" description="Beta-Casp" evidence="3">
    <location>
        <begin position="240"/>
        <end position="368"/>
    </location>
</feature>
<gene>
    <name evidence="4" type="ORF">A2372_00305</name>
</gene>
<dbReference type="InterPro" id="IPR050698">
    <property type="entry name" value="MBL"/>
</dbReference>
<keyword evidence="1" id="KW-0378">Hydrolase</keyword>